<reference evidence="1 2" key="1">
    <citation type="submission" date="2019-01" db="EMBL/GenBank/DDBJ databases">
        <title>Nuclear Genome Assembly of the Microalgal Biofuel strain Nannochloropsis salina CCMP1776.</title>
        <authorList>
            <person name="Hovde B."/>
        </authorList>
    </citation>
    <scope>NUCLEOTIDE SEQUENCE [LARGE SCALE GENOMIC DNA]</scope>
    <source>
        <strain evidence="1 2">CCMP1776</strain>
    </source>
</reference>
<evidence type="ECO:0000313" key="1">
    <source>
        <dbReference type="EMBL" id="TFJ81230.1"/>
    </source>
</evidence>
<proteinExistence type="predicted"/>
<dbReference type="Proteomes" id="UP000355283">
    <property type="component" value="Unassembled WGS sequence"/>
</dbReference>
<organism evidence="1 2">
    <name type="scientific">Nannochloropsis salina CCMP1776</name>
    <dbReference type="NCBI Taxonomy" id="1027361"/>
    <lineage>
        <taxon>Eukaryota</taxon>
        <taxon>Sar</taxon>
        <taxon>Stramenopiles</taxon>
        <taxon>Ochrophyta</taxon>
        <taxon>Eustigmatophyceae</taxon>
        <taxon>Eustigmatales</taxon>
        <taxon>Monodopsidaceae</taxon>
        <taxon>Microchloropsis</taxon>
        <taxon>Microchloropsis salina</taxon>
    </lineage>
</organism>
<dbReference type="EMBL" id="SDOX01000131">
    <property type="protein sequence ID" value="TFJ81230.1"/>
    <property type="molecule type" value="Genomic_DNA"/>
</dbReference>
<name>A0A4D9CQ37_9STRA</name>
<sequence length="67" mass="7739">MTRRVVEQKYSSCTRNVAKTICVFRRQAQFGVLCKQKGQKDDEAMRTHHGLFLCVQQDAFHFMGLGC</sequence>
<comment type="caution">
    <text evidence="1">The sequence shown here is derived from an EMBL/GenBank/DDBJ whole genome shotgun (WGS) entry which is preliminary data.</text>
</comment>
<accession>A0A4D9CQ37</accession>
<evidence type="ECO:0000313" key="2">
    <source>
        <dbReference type="Proteomes" id="UP000355283"/>
    </source>
</evidence>
<keyword evidence="2" id="KW-1185">Reference proteome</keyword>
<dbReference type="AlphaFoldDB" id="A0A4D9CQ37"/>
<gene>
    <name evidence="1" type="ORF">NSK_007447</name>
</gene>
<protein>
    <submittedName>
        <fullName evidence="1">Uncharacterized protein</fullName>
    </submittedName>
</protein>